<organism evidence="3 4">
    <name type="scientific">Sphaerosporella brunnea</name>
    <dbReference type="NCBI Taxonomy" id="1250544"/>
    <lineage>
        <taxon>Eukaryota</taxon>
        <taxon>Fungi</taxon>
        <taxon>Dikarya</taxon>
        <taxon>Ascomycota</taxon>
        <taxon>Pezizomycotina</taxon>
        <taxon>Pezizomycetes</taxon>
        <taxon>Pezizales</taxon>
        <taxon>Pyronemataceae</taxon>
        <taxon>Sphaerosporella</taxon>
    </lineage>
</organism>
<dbReference type="OrthoDB" id="9978204at2759"/>
<comment type="caution">
    <text evidence="3">The sequence shown here is derived from an EMBL/GenBank/DDBJ whole genome shotgun (WGS) entry which is preliminary data.</text>
</comment>
<dbReference type="AlphaFoldDB" id="A0A5J5EEV3"/>
<keyword evidence="4" id="KW-1185">Reference proteome</keyword>
<reference evidence="3 4" key="1">
    <citation type="submission" date="2019-09" db="EMBL/GenBank/DDBJ databases">
        <title>Draft genome of the ectomycorrhizal ascomycete Sphaerosporella brunnea.</title>
        <authorList>
            <consortium name="DOE Joint Genome Institute"/>
            <person name="Benucci G.M."/>
            <person name="Marozzi G."/>
            <person name="Antonielli L."/>
            <person name="Sanchez S."/>
            <person name="Marco P."/>
            <person name="Wang X."/>
            <person name="Falini L.B."/>
            <person name="Barry K."/>
            <person name="Haridas S."/>
            <person name="Lipzen A."/>
            <person name="Labutti K."/>
            <person name="Grigoriev I.V."/>
            <person name="Murat C."/>
            <person name="Martin F."/>
            <person name="Albertini E."/>
            <person name="Donnini D."/>
            <person name="Bonito G."/>
        </authorList>
    </citation>
    <scope>NUCLEOTIDE SEQUENCE [LARGE SCALE GENOMIC DNA]</scope>
    <source>
        <strain evidence="3 4">Sb_GMNB300</strain>
    </source>
</reference>
<proteinExistence type="predicted"/>
<evidence type="ECO:0000313" key="4">
    <source>
        <dbReference type="Proteomes" id="UP000326924"/>
    </source>
</evidence>
<protein>
    <submittedName>
        <fullName evidence="3">Mnd1-like protein</fullName>
    </submittedName>
</protein>
<dbReference type="FunCoup" id="A0A5J5EEV3">
    <property type="interactions" value="181"/>
</dbReference>
<evidence type="ECO:0000259" key="2">
    <source>
        <dbReference type="Pfam" id="PF03962"/>
    </source>
</evidence>
<feature type="coiled-coil region" evidence="1">
    <location>
        <begin position="84"/>
        <end position="148"/>
    </location>
</feature>
<dbReference type="Proteomes" id="UP000326924">
    <property type="component" value="Unassembled WGS sequence"/>
</dbReference>
<accession>A0A5J5EEV3</accession>
<dbReference type="InterPro" id="IPR040453">
    <property type="entry name" value="Mnd1_HTH"/>
</dbReference>
<dbReference type="Pfam" id="PF03962">
    <property type="entry name" value="Mnd1"/>
    <property type="match status" value="1"/>
</dbReference>
<name>A0A5J5EEV3_9PEZI</name>
<sequence>MPKTDVPAAKRALVLNYFHTTRVAHTLKDLEKALPSAAGISSMVVKDYLASLVNDSLLTVEKIGSGNWYWSFPADAVLQKQNLVAAAKAERDKAAAALEAAERAVAEEQERLGDGGDGEDRMGLAARLAELEAERERVKAGIEALRGGAGAEVVMGEREKLRLRVNEIVDNIYQLEKFFKDRAPEQWAALKEQAGLEDEIDYIDS</sequence>
<dbReference type="InParanoid" id="A0A5J5EEV3"/>
<evidence type="ECO:0000313" key="3">
    <source>
        <dbReference type="EMBL" id="KAA8893930.1"/>
    </source>
</evidence>
<evidence type="ECO:0000256" key="1">
    <source>
        <dbReference type="SAM" id="Coils"/>
    </source>
</evidence>
<feature type="domain" description="Mnd1 HTH" evidence="2">
    <location>
        <begin position="14"/>
        <end position="73"/>
    </location>
</feature>
<gene>
    <name evidence="3" type="ORF">FN846DRAFT_913518</name>
</gene>
<dbReference type="EMBL" id="VXIS01000388">
    <property type="protein sequence ID" value="KAA8893930.1"/>
    <property type="molecule type" value="Genomic_DNA"/>
</dbReference>
<keyword evidence="1" id="KW-0175">Coiled coil</keyword>